<dbReference type="Proteomes" id="UP000033684">
    <property type="component" value="Unassembled WGS sequence"/>
</dbReference>
<proteinExistence type="inferred from homology"/>
<protein>
    <recommendedName>
        <fullName evidence="2">UPF0301 protein VZ94_08890</fullName>
    </recommendedName>
</protein>
<reference evidence="4" key="1">
    <citation type="submission" date="2015-03" db="EMBL/GenBank/DDBJ databases">
        <title>Draft genome sequence of a novel methanotroph (Sn10-6) isolated from flooded ricefield rhizosphere in India.</title>
        <authorList>
            <person name="Pandit P.S."/>
            <person name="Pore S.D."/>
            <person name="Arora P."/>
            <person name="Kapse N.G."/>
            <person name="Dhakephalkar P.K."/>
            <person name="Rahalkar M.C."/>
        </authorList>
    </citation>
    <scope>NUCLEOTIDE SEQUENCE [LARGE SCALE GENOMIC DNA]</scope>
    <source>
        <strain evidence="4">Sn10-6</strain>
    </source>
</reference>
<comment type="caution">
    <text evidence="3">The sequence shown here is derived from an EMBL/GenBank/DDBJ whole genome shotgun (WGS) entry which is preliminary data.</text>
</comment>
<organism evidence="3 4">
    <name type="scientific">Methylocucumis oryzae</name>
    <dbReference type="NCBI Taxonomy" id="1632867"/>
    <lineage>
        <taxon>Bacteria</taxon>
        <taxon>Pseudomonadati</taxon>
        <taxon>Pseudomonadota</taxon>
        <taxon>Gammaproteobacteria</taxon>
        <taxon>Methylococcales</taxon>
        <taxon>Methylococcaceae</taxon>
        <taxon>Methylocucumis</taxon>
    </lineage>
</organism>
<dbReference type="AlphaFoldDB" id="A0A0F3IMM1"/>
<keyword evidence="4" id="KW-1185">Reference proteome</keyword>
<dbReference type="SUPFAM" id="SSF143456">
    <property type="entry name" value="VC0467-like"/>
    <property type="match status" value="1"/>
</dbReference>
<gene>
    <name evidence="3" type="ORF">VZ94_08890</name>
</gene>
<comment type="similarity">
    <text evidence="1 2">Belongs to the UPF0301 (AlgH) family.</text>
</comment>
<dbReference type="PANTHER" id="PTHR30327">
    <property type="entry name" value="UNCHARACTERIZED PROTEIN YQGE"/>
    <property type="match status" value="1"/>
</dbReference>
<dbReference type="RefSeq" id="WP_045778957.1">
    <property type="nucleotide sequence ID" value="NZ_LAJX01000086.1"/>
</dbReference>
<dbReference type="PATRIC" id="fig|1632867.3.peg.5526"/>
<reference evidence="3 4" key="2">
    <citation type="journal article" date="2016" name="Microb. Ecol.">
        <title>Genome Characteristics of a Novel Type I Methanotroph (Sn10-6) Isolated from a Flooded Indian Rice Field.</title>
        <authorList>
            <person name="Rahalkar M.C."/>
            <person name="Pandit P.S."/>
            <person name="Dhakephalkar P.K."/>
            <person name="Pore S."/>
            <person name="Arora P."/>
            <person name="Kapse N."/>
        </authorList>
    </citation>
    <scope>NUCLEOTIDE SEQUENCE [LARGE SCALE GENOMIC DNA]</scope>
    <source>
        <strain evidence="3 4">Sn10-6</strain>
    </source>
</reference>
<dbReference type="EMBL" id="LAJX01000086">
    <property type="protein sequence ID" value="KJV06809.1"/>
    <property type="molecule type" value="Genomic_DNA"/>
</dbReference>
<dbReference type="HAMAP" id="MF_00758">
    <property type="entry name" value="UPF0301"/>
    <property type="match status" value="1"/>
</dbReference>
<evidence type="ECO:0000256" key="2">
    <source>
        <dbReference type="HAMAP-Rule" id="MF_00758"/>
    </source>
</evidence>
<dbReference type="Pfam" id="PF02622">
    <property type="entry name" value="DUF179"/>
    <property type="match status" value="1"/>
</dbReference>
<sequence>MNEPTYFNNQFIIAMPTLADPTFSHTVTFLCQHNKDGALGIVINRPVGMKLGEIFSQMNIPVSSTSAADAPVFAGGPVQQERGFVLHTPGGDWSATMAISDAISLTTSRDVLEAIAIDEGPKHYLVALGYAGWGQGQLEREMMDNAWLTSPFGQRVLFDTPINQRWSAAAEQIGIDISKLTAMAGHG</sequence>
<dbReference type="NCBIfam" id="NF001266">
    <property type="entry name" value="PRK00228.1-1"/>
    <property type="match status" value="1"/>
</dbReference>
<evidence type="ECO:0000313" key="3">
    <source>
        <dbReference type="EMBL" id="KJV06809.1"/>
    </source>
</evidence>
<dbReference type="PANTHER" id="PTHR30327:SF1">
    <property type="entry name" value="UPF0301 PROTEIN YQGE"/>
    <property type="match status" value="1"/>
</dbReference>
<name>A0A0F3IMM1_9GAMM</name>
<dbReference type="Gene3D" id="3.40.1740.10">
    <property type="entry name" value="VC0467-like"/>
    <property type="match status" value="1"/>
</dbReference>
<evidence type="ECO:0000313" key="4">
    <source>
        <dbReference type="Proteomes" id="UP000033684"/>
    </source>
</evidence>
<accession>A0A0F3IMM1</accession>
<dbReference type="GO" id="GO:0005829">
    <property type="term" value="C:cytosol"/>
    <property type="evidence" value="ECO:0007669"/>
    <property type="project" value="TreeGrafter"/>
</dbReference>
<dbReference type="InterPro" id="IPR003774">
    <property type="entry name" value="AlgH-like"/>
</dbReference>
<dbReference type="OrthoDB" id="9807486at2"/>
<evidence type="ECO:0000256" key="1">
    <source>
        <dbReference type="ARBA" id="ARBA00009600"/>
    </source>
</evidence>